<dbReference type="InterPro" id="IPR005119">
    <property type="entry name" value="LysR_subst-bd"/>
</dbReference>
<evidence type="ECO:0000256" key="4">
    <source>
        <dbReference type="ARBA" id="ARBA00023163"/>
    </source>
</evidence>
<dbReference type="PROSITE" id="PS50931">
    <property type="entry name" value="HTH_LYSR"/>
    <property type="match status" value="1"/>
</dbReference>
<reference evidence="6 7" key="1">
    <citation type="submission" date="2019-08" db="EMBL/GenBank/DDBJ databases">
        <title>Prosopis cineraria nodule microbiome.</title>
        <authorList>
            <person name="Ali R."/>
            <person name="Chaluvadi S.R."/>
            <person name="Wang X."/>
        </authorList>
    </citation>
    <scope>NUCLEOTIDE SEQUENCE [LARGE SCALE GENOMIC DNA]</scope>
    <source>
        <strain evidence="6 7">BG7</strain>
        <plasmid evidence="6 7">unnamed</plasmid>
    </source>
</reference>
<keyword evidence="3" id="KW-0238">DNA-binding</keyword>
<evidence type="ECO:0000313" key="6">
    <source>
        <dbReference type="EMBL" id="QFY63011.1"/>
    </source>
</evidence>
<evidence type="ECO:0000256" key="3">
    <source>
        <dbReference type="ARBA" id="ARBA00023125"/>
    </source>
</evidence>
<dbReference type="InterPro" id="IPR000847">
    <property type="entry name" value="LysR_HTH_N"/>
</dbReference>
<keyword evidence="2" id="KW-0805">Transcription regulation</keyword>
<keyword evidence="7" id="KW-1185">Reference proteome</keyword>
<evidence type="ECO:0000256" key="1">
    <source>
        <dbReference type="ARBA" id="ARBA00009437"/>
    </source>
</evidence>
<accession>A0A5Q0CG69</accession>
<dbReference type="Pfam" id="PF00126">
    <property type="entry name" value="HTH_1"/>
    <property type="match status" value="1"/>
</dbReference>
<dbReference type="AlphaFoldDB" id="A0A5Q0CG69"/>
<geneLocation type="plasmid" evidence="6 7">
    <name>unnamed</name>
</geneLocation>
<dbReference type="PANTHER" id="PTHR30126">
    <property type="entry name" value="HTH-TYPE TRANSCRIPTIONAL REGULATOR"/>
    <property type="match status" value="1"/>
</dbReference>
<dbReference type="Proteomes" id="UP000326881">
    <property type="component" value="Plasmid unnamed"/>
</dbReference>
<dbReference type="PANTHER" id="PTHR30126:SF97">
    <property type="entry name" value="HTH-TYPE TRANSCRIPTIONAL REGULATOR ABGR"/>
    <property type="match status" value="1"/>
</dbReference>
<dbReference type="GO" id="GO:0000976">
    <property type="term" value="F:transcription cis-regulatory region binding"/>
    <property type="evidence" value="ECO:0007669"/>
    <property type="project" value="TreeGrafter"/>
</dbReference>
<sequence length="316" mass="34370">MKIDERHLIQLAAVVKTGGVTEGAALLGLAQSAVSRTLSMLEKRVGEPLFIKGRRPLQPTAFGLSLAEHGFVMLAASRKASDLVESFRIGNSGVVRVGGTPFFMDSLIAGLCAEFQATHPDVRIDQSYGYFPDLRAGLKADQIDIAICPIDILDEGSGLEFQQILPGRNVIACSVTHPLLLKRKPQPSQLLSYPWVAPPPGSPLLADLRALLLSFGGTEIKVRYSGGSLMGVINYLKASEALTVMPHSVVFAQRKERSITALPINIPHPERALAILKRVDAPRAPAVEQFANHIRSGFQTLRHLIKRHEEAVIWGQ</sequence>
<comment type="similarity">
    <text evidence="1">Belongs to the LysR transcriptional regulatory family.</text>
</comment>
<dbReference type="KEGG" id="rgr:FZ934_22055"/>
<dbReference type="Gene3D" id="3.40.190.290">
    <property type="match status" value="1"/>
</dbReference>
<organism evidence="6 7">
    <name type="scientific">Rhizobium grahamii</name>
    <dbReference type="NCBI Taxonomy" id="1120045"/>
    <lineage>
        <taxon>Bacteria</taxon>
        <taxon>Pseudomonadati</taxon>
        <taxon>Pseudomonadota</taxon>
        <taxon>Alphaproteobacteria</taxon>
        <taxon>Hyphomicrobiales</taxon>
        <taxon>Rhizobiaceae</taxon>
        <taxon>Rhizobium/Agrobacterium group</taxon>
        <taxon>Rhizobium</taxon>
    </lineage>
</organism>
<dbReference type="RefSeq" id="WP_153272985.1">
    <property type="nucleotide sequence ID" value="NZ_CP043499.1"/>
</dbReference>
<protein>
    <submittedName>
        <fullName evidence="6">LysR family transcriptional regulator</fullName>
    </submittedName>
</protein>
<dbReference type="Gene3D" id="1.10.10.10">
    <property type="entry name" value="Winged helix-like DNA-binding domain superfamily/Winged helix DNA-binding domain"/>
    <property type="match status" value="1"/>
</dbReference>
<evidence type="ECO:0000259" key="5">
    <source>
        <dbReference type="PROSITE" id="PS50931"/>
    </source>
</evidence>
<dbReference type="InterPro" id="IPR036388">
    <property type="entry name" value="WH-like_DNA-bd_sf"/>
</dbReference>
<keyword evidence="6" id="KW-0614">Plasmid</keyword>
<proteinExistence type="inferred from homology"/>
<dbReference type="SUPFAM" id="SSF46785">
    <property type="entry name" value="Winged helix' DNA-binding domain"/>
    <property type="match status" value="1"/>
</dbReference>
<dbReference type="GO" id="GO:0003700">
    <property type="term" value="F:DNA-binding transcription factor activity"/>
    <property type="evidence" value="ECO:0007669"/>
    <property type="project" value="InterPro"/>
</dbReference>
<evidence type="ECO:0000256" key="2">
    <source>
        <dbReference type="ARBA" id="ARBA00023015"/>
    </source>
</evidence>
<dbReference type="InterPro" id="IPR036390">
    <property type="entry name" value="WH_DNA-bd_sf"/>
</dbReference>
<keyword evidence="4" id="KW-0804">Transcription</keyword>
<dbReference type="EMBL" id="CP043499">
    <property type="protein sequence ID" value="QFY63011.1"/>
    <property type="molecule type" value="Genomic_DNA"/>
</dbReference>
<dbReference type="OrthoDB" id="9803030at2"/>
<dbReference type="Pfam" id="PF03466">
    <property type="entry name" value="LysR_substrate"/>
    <property type="match status" value="1"/>
</dbReference>
<name>A0A5Q0CG69_9HYPH</name>
<gene>
    <name evidence="6" type="ORF">FZ934_22055</name>
</gene>
<dbReference type="SUPFAM" id="SSF53850">
    <property type="entry name" value="Periplasmic binding protein-like II"/>
    <property type="match status" value="1"/>
</dbReference>
<feature type="domain" description="HTH lysR-type" evidence="5">
    <location>
        <begin position="3"/>
        <end position="60"/>
    </location>
</feature>
<evidence type="ECO:0000313" key="7">
    <source>
        <dbReference type="Proteomes" id="UP000326881"/>
    </source>
</evidence>